<name>A0ACC0WN98_9STRA</name>
<reference evidence="1 2" key="1">
    <citation type="journal article" date="2022" name="bioRxiv">
        <title>The genome of the oomycete Peronosclerospora sorghi, a cosmopolitan pathogen of maize and sorghum, is inflated with dispersed pseudogenes.</title>
        <authorList>
            <person name="Fletcher K."/>
            <person name="Martin F."/>
            <person name="Isakeit T."/>
            <person name="Cavanaugh K."/>
            <person name="Magill C."/>
            <person name="Michelmore R."/>
        </authorList>
    </citation>
    <scope>NUCLEOTIDE SEQUENCE [LARGE SCALE GENOMIC DNA]</scope>
    <source>
        <strain evidence="1">P6</strain>
    </source>
</reference>
<gene>
    <name evidence="1" type="ORF">PsorP6_017600</name>
</gene>
<dbReference type="EMBL" id="CM047590">
    <property type="protein sequence ID" value="KAI9919781.1"/>
    <property type="molecule type" value="Genomic_DNA"/>
</dbReference>
<evidence type="ECO:0000313" key="1">
    <source>
        <dbReference type="EMBL" id="KAI9919781.1"/>
    </source>
</evidence>
<keyword evidence="2" id="KW-1185">Reference proteome</keyword>
<proteinExistence type="predicted"/>
<sequence length="257" mass="29949">MKLQLILAIVICTRSVLAKSTTEVVKHMPLSNATQDTSPVSRNLMPVTFAERWAETVDEGIREAFGAYEREASLDPKVTQSSPWKDLNMFRRLGFYREVVQKNMPPENVFKELKNHHNRDLARLVKIINIGKRSIYAEVRSYASKVEELLINQWKKASDMYADSLYRHLELDKLKSEKELYVNPAFATWLKFVKETYPDAWQKKAARVLQHFYAPGRLAGSQWKTLPEVNQLLEKWAIVLQKSEKWHEIVTEDTQIL</sequence>
<dbReference type="Proteomes" id="UP001163321">
    <property type="component" value="Chromosome 11"/>
</dbReference>
<accession>A0ACC0WN98</accession>
<organism evidence="1 2">
    <name type="scientific">Peronosclerospora sorghi</name>
    <dbReference type="NCBI Taxonomy" id="230839"/>
    <lineage>
        <taxon>Eukaryota</taxon>
        <taxon>Sar</taxon>
        <taxon>Stramenopiles</taxon>
        <taxon>Oomycota</taxon>
        <taxon>Peronosporomycetes</taxon>
        <taxon>Peronosporales</taxon>
        <taxon>Peronosporaceae</taxon>
        <taxon>Peronosclerospora</taxon>
    </lineage>
</organism>
<comment type="caution">
    <text evidence="1">The sequence shown here is derived from an EMBL/GenBank/DDBJ whole genome shotgun (WGS) entry which is preliminary data.</text>
</comment>
<protein>
    <submittedName>
        <fullName evidence="1">Uncharacterized protein</fullName>
    </submittedName>
</protein>
<evidence type="ECO:0000313" key="2">
    <source>
        <dbReference type="Proteomes" id="UP001163321"/>
    </source>
</evidence>